<dbReference type="AlphaFoldDB" id="A0A150XH03"/>
<dbReference type="STRING" id="333140.AWW68_04205"/>
<organism evidence="1 2">
    <name type="scientific">Roseivirga spongicola</name>
    <dbReference type="NCBI Taxonomy" id="333140"/>
    <lineage>
        <taxon>Bacteria</taxon>
        <taxon>Pseudomonadati</taxon>
        <taxon>Bacteroidota</taxon>
        <taxon>Cytophagia</taxon>
        <taxon>Cytophagales</taxon>
        <taxon>Roseivirgaceae</taxon>
        <taxon>Roseivirga</taxon>
    </lineage>
</organism>
<evidence type="ECO:0000313" key="2">
    <source>
        <dbReference type="Proteomes" id="UP000075606"/>
    </source>
</evidence>
<dbReference type="OrthoDB" id="1494333at2"/>
<accession>A0A150XH03</accession>
<dbReference type="RefSeq" id="WP_068216914.1">
    <property type="nucleotide sequence ID" value="NZ_CP139724.1"/>
</dbReference>
<dbReference type="Proteomes" id="UP000075606">
    <property type="component" value="Unassembled WGS sequence"/>
</dbReference>
<dbReference type="EMBL" id="LRPC01000001">
    <property type="protein sequence ID" value="KYG77978.1"/>
    <property type="molecule type" value="Genomic_DNA"/>
</dbReference>
<evidence type="ECO:0000313" key="1">
    <source>
        <dbReference type="EMBL" id="KYG77978.1"/>
    </source>
</evidence>
<name>A0A150XH03_9BACT</name>
<sequence length="156" mass="17837">MLRKFSFFAFTTALLWSCGDQKIDTTKAREEMESREIKVVSDAQIIEQAMKLGGEVAEKFQVSETEEGFEVAFGTDSTYQSSFYLFDEANELSGKELQLFQAYNYNRKNGIASEPNVQKLEEGKTLLYTKPMSFKDSTIGMWSIKFSRKQIVLSID</sequence>
<gene>
    <name evidence="1" type="ORF">AWW68_04205</name>
</gene>
<keyword evidence="2" id="KW-1185">Reference proteome</keyword>
<protein>
    <submittedName>
        <fullName evidence="1">Uncharacterized protein</fullName>
    </submittedName>
</protein>
<reference evidence="1 2" key="1">
    <citation type="submission" date="2016-01" db="EMBL/GenBank/DDBJ databases">
        <title>Genome sequencing of Roseivirga spongicola UST030701-084.</title>
        <authorList>
            <person name="Selvaratnam C."/>
            <person name="Thevarajoo S."/>
            <person name="Goh K.M."/>
            <person name="Ee R."/>
            <person name="Chan K.-G."/>
            <person name="Chong C.S."/>
        </authorList>
    </citation>
    <scope>NUCLEOTIDE SEQUENCE [LARGE SCALE GENOMIC DNA]</scope>
    <source>
        <strain evidence="1 2">UST030701-084</strain>
    </source>
</reference>
<comment type="caution">
    <text evidence="1">The sequence shown here is derived from an EMBL/GenBank/DDBJ whole genome shotgun (WGS) entry which is preliminary data.</text>
</comment>
<proteinExistence type="predicted"/>